<dbReference type="Gene3D" id="2.60.200.20">
    <property type="match status" value="1"/>
</dbReference>
<dbReference type="Proteomes" id="UP000783686">
    <property type="component" value="Unassembled WGS sequence"/>
</dbReference>
<dbReference type="CDD" id="cd22674">
    <property type="entry name" value="FHA_PPP1R8"/>
    <property type="match status" value="1"/>
</dbReference>
<dbReference type="AlphaFoldDB" id="A0A811JU51"/>
<feature type="region of interest" description="Disordered" evidence="1">
    <location>
        <begin position="272"/>
        <end position="291"/>
    </location>
</feature>
<gene>
    <name evidence="3" type="ORF">BOKJ2_LOCUS1323</name>
</gene>
<dbReference type="Pfam" id="PF00498">
    <property type="entry name" value="FHA"/>
    <property type="match status" value="1"/>
</dbReference>
<dbReference type="InterPro" id="IPR000253">
    <property type="entry name" value="FHA_dom"/>
</dbReference>
<dbReference type="SUPFAM" id="SSF49879">
    <property type="entry name" value="SMAD/FHA domain"/>
    <property type="match status" value="1"/>
</dbReference>
<comment type="caution">
    <text evidence="3">The sequence shown here is derived from an EMBL/GenBank/DDBJ whole genome shotgun (WGS) entry which is preliminary data.</text>
</comment>
<evidence type="ECO:0000256" key="1">
    <source>
        <dbReference type="SAM" id="MobiDB-lite"/>
    </source>
</evidence>
<dbReference type="InterPro" id="IPR008984">
    <property type="entry name" value="SMAD_FHA_dom_sf"/>
</dbReference>
<dbReference type="InterPro" id="IPR050923">
    <property type="entry name" value="Cell_Proc_Reg/RNA_Proc"/>
</dbReference>
<dbReference type="OrthoDB" id="4096268at2759"/>
<dbReference type="PROSITE" id="PS50006">
    <property type="entry name" value="FHA_DOMAIN"/>
    <property type="match status" value="1"/>
</dbReference>
<evidence type="ECO:0000313" key="3">
    <source>
        <dbReference type="EMBL" id="CAD5206639.1"/>
    </source>
</evidence>
<dbReference type="EMBL" id="CAJFDH010000001">
    <property type="protein sequence ID" value="CAD5206639.1"/>
    <property type="molecule type" value="Genomic_DNA"/>
</dbReference>
<sequence length="291" mass="32505">MENEKGNGVYKVPSWAGRPPPGSHLDVKKDERVIQKLLIDEKGYYYFGRNPNQCDFTIEHASASRVHAVLLYHKALKKFAVVDLGSSHGTFVKGVKVSSSQPVFLEYNDGFRFGASSRSYIIREKVAQLTHSDQADVPLPETETEVDNLTNYNTMQNKRLPQIPCTVEECRKKKRPRNKVVFLQEEEVINPEDVDPTVGRFRNLIQTAVINNKGTKRTATSNISPTKKKIIKPARDGDDGNLYSSVLGDFSISSAPSLDMYSMKPASVALNAASDSSKKKYAKEAWPGKHN</sequence>
<dbReference type="FunFam" id="2.60.200.20:FF:000019">
    <property type="entry name" value="Nuclear inhibitor of protein phosphatase"/>
    <property type="match status" value="1"/>
</dbReference>
<dbReference type="Proteomes" id="UP000614601">
    <property type="component" value="Unassembled WGS sequence"/>
</dbReference>
<dbReference type="Gene3D" id="6.10.250.1290">
    <property type="match status" value="1"/>
</dbReference>
<feature type="compositionally biased region" description="Basic and acidic residues" evidence="1">
    <location>
        <begin position="276"/>
        <end position="291"/>
    </location>
</feature>
<feature type="region of interest" description="Disordered" evidence="1">
    <location>
        <begin position="1"/>
        <end position="24"/>
    </location>
</feature>
<evidence type="ECO:0000259" key="2">
    <source>
        <dbReference type="PROSITE" id="PS50006"/>
    </source>
</evidence>
<proteinExistence type="predicted"/>
<reference evidence="3" key="1">
    <citation type="submission" date="2020-09" db="EMBL/GenBank/DDBJ databases">
        <authorList>
            <person name="Kikuchi T."/>
        </authorList>
    </citation>
    <scope>NUCLEOTIDE SEQUENCE</scope>
    <source>
        <strain evidence="3">SH1</strain>
    </source>
</reference>
<accession>A0A811JU51</accession>
<protein>
    <recommendedName>
        <fullName evidence="2">FHA domain-containing protein</fullName>
    </recommendedName>
</protein>
<keyword evidence="4" id="KW-1185">Reference proteome</keyword>
<dbReference type="EMBL" id="CAJFCW020000001">
    <property type="protein sequence ID" value="CAG9082583.1"/>
    <property type="molecule type" value="Genomic_DNA"/>
</dbReference>
<evidence type="ECO:0000313" key="4">
    <source>
        <dbReference type="Proteomes" id="UP000614601"/>
    </source>
</evidence>
<dbReference type="PANTHER" id="PTHR23308">
    <property type="entry name" value="NUCLEAR INHIBITOR OF PROTEIN PHOSPHATASE-1"/>
    <property type="match status" value="1"/>
</dbReference>
<organism evidence="3 4">
    <name type="scientific">Bursaphelenchus okinawaensis</name>
    <dbReference type="NCBI Taxonomy" id="465554"/>
    <lineage>
        <taxon>Eukaryota</taxon>
        <taxon>Metazoa</taxon>
        <taxon>Ecdysozoa</taxon>
        <taxon>Nematoda</taxon>
        <taxon>Chromadorea</taxon>
        <taxon>Rhabditida</taxon>
        <taxon>Tylenchina</taxon>
        <taxon>Tylenchomorpha</taxon>
        <taxon>Aphelenchoidea</taxon>
        <taxon>Aphelenchoididae</taxon>
        <taxon>Bursaphelenchus</taxon>
    </lineage>
</organism>
<name>A0A811JU51_9BILA</name>
<feature type="domain" description="FHA" evidence="2">
    <location>
        <begin position="45"/>
        <end position="97"/>
    </location>
</feature>
<dbReference type="SMART" id="SM00240">
    <property type="entry name" value="FHA"/>
    <property type="match status" value="1"/>
</dbReference>